<dbReference type="Pfam" id="PF08478">
    <property type="entry name" value="POTRA_1"/>
    <property type="match status" value="1"/>
</dbReference>
<reference evidence="8 9" key="1">
    <citation type="submission" date="2021-02" db="EMBL/GenBank/DDBJ databases">
        <title>FDA dAtabase for Regulatory Grade micrObial Sequences (FDA-ARGOS): Supporting development and validation of Infectious Disease Dx tests.</title>
        <authorList>
            <person name="Carlson P."/>
            <person name="Fischbach M."/>
            <person name="Hastie J."/>
            <person name="Bilen M."/>
            <person name="Cheng A."/>
            <person name="Tallon L."/>
            <person name="Sadzewicz L."/>
            <person name="Zhao X."/>
            <person name="Boylan J."/>
            <person name="Ott S."/>
            <person name="Bowen H."/>
            <person name="Vavikolanu K."/>
            <person name="Mehta A."/>
            <person name="Aluvathingal J."/>
            <person name="Nadendla S."/>
            <person name="Yan Y."/>
            <person name="Sichtig H."/>
        </authorList>
    </citation>
    <scope>NUCLEOTIDE SEQUENCE [LARGE SCALE GENOMIC DNA]</scope>
    <source>
        <strain evidence="8 9">FDAARGOS_1229</strain>
    </source>
</reference>
<protein>
    <submittedName>
        <fullName evidence="8">FtsQ-type POTRA domain-containing protein</fullName>
    </submittedName>
</protein>
<evidence type="ECO:0000256" key="5">
    <source>
        <dbReference type="ARBA" id="ARBA00023306"/>
    </source>
</evidence>
<proteinExistence type="predicted"/>
<evidence type="ECO:0000256" key="2">
    <source>
        <dbReference type="ARBA" id="ARBA00022618"/>
    </source>
</evidence>
<evidence type="ECO:0000313" key="9">
    <source>
        <dbReference type="Proteomes" id="UP000654720"/>
    </source>
</evidence>
<dbReference type="Proteomes" id="UP000654720">
    <property type="component" value="Chromosome"/>
</dbReference>
<keyword evidence="3 6" id="KW-0812">Transmembrane</keyword>
<name>A0ABX7H3Q9_9BACT</name>
<evidence type="ECO:0000256" key="6">
    <source>
        <dbReference type="SAM" id="Phobius"/>
    </source>
</evidence>
<sequence>MKRILPYILSCILLVYLIIVFTFVATKSGEVTCRGVRVAVKNTDVNVFVDEEDVMKAIKKGYGDIMDKSILAVNKDSLERVLVKNPMIKSAQVYYSLDGYIHVNIQQREPVLRVLTGEGYYVDRDGRVMPLSSKFTSRVVVATGDINKKFACEKLGPFAMKLKNEPFWDAYIEQLVVRSNEDVVMIPKVGDFRIVLGKVDDCDARLEKLILFLKDGITKKGWNRYKEINLKFDNQVVCVRK</sequence>
<evidence type="ECO:0000259" key="7">
    <source>
        <dbReference type="Pfam" id="PF08478"/>
    </source>
</evidence>
<dbReference type="InterPro" id="IPR013685">
    <property type="entry name" value="POTRA_FtsQ_type"/>
</dbReference>
<feature type="domain" description="POTRA" evidence="7">
    <location>
        <begin position="46"/>
        <end position="106"/>
    </location>
</feature>
<organism evidence="8 9">
    <name type="scientific">Butyricimonas virosa</name>
    <dbReference type="NCBI Taxonomy" id="544645"/>
    <lineage>
        <taxon>Bacteria</taxon>
        <taxon>Pseudomonadati</taxon>
        <taxon>Bacteroidota</taxon>
        <taxon>Bacteroidia</taxon>
        <taxon>Bacteroidales</taxon>
        <taxon>Odoribacteraceae</taxon>
        <taxon>Butyricimonas</taxon>
    </lineage>
</organism>
<keyword evidence="4 6" id="KW-1133">Transmembrane helix</keyword>
<evidence type="ECO:0000256" key="4">
    <source>
        <dbReference type="ARBA" id="ARBA00022989"/>
    </source>
</evidence>
<keyword evidence="2" id="KW-0132">Cell division</keyword>
<evidence type="ECO:0000313" key="8">
    <source>
        <dbReference type="EMBL" id="QRO49030.1"/>
    </source>
</evidence>
<keyword evidence="1" id="KW-1003">Cell membrane</keyword>
<evidence type="ECO:0000256" key="3">
    <source>
        <dbReference type="ARBA" id="ARBA00022692"/>
    </source>
</evidence>
<gene>
    <name evidence="8" type="ORF">I6J59_13995</name>
</gene>
<dbReference type="EMBL" id="CP069450">
    <property type="protein sequence ID" value="QRO49030.1"/>
    <property type="molecule type" value="Genomic_DNA"/>
</dbReference>
<accession>A0ABX7H3Q9</accession>
<keyword evidence="5" id="KW-0131">Cell cycle</keyword>
<feature type="transmembrane region" description="Helical" evidence="6">
    <location>
        <begin position="7"/>
        <end position="25"/>
    </location>
</feature>
<keyword evidence="9" id="KW-1185">Reference proteome</keyword>
<evidence type="ECO:0000256" key="1">
    <source>
        <dbReference type="ARBA" id="ARBA00022475"/>
    </source>
</evidence>
<keyword evidence="6" id="KW-0472">Membrane</keyword>